<reference evidence="1 2" key="1">
    <citation type="submission" date="2024-09" db="EMBL/GenBank/DDBJ databases">
        <title>Floridaenema gen nov. (Aerosakkonemataceae, Aerosakkonematales ord. nov., Cyanobacteria) from benthic tropical and subtropical fresh waters, with the description of four new species.</title>
        <authorList>
            <person name="Moretto J.A."/>
            <person name="Berthold D.E."/>
            <person name="Lefler F.W."/>
            <person name="Huang I.-S."/>
            <person name="Laughinghouse H. IV."/>
        </authorList>
    </citation>
    <scope>NUCLEOTIDE SEQUENCE [LARGE SCALE GENOMIC DNA]</scope>
    <source>
        <strain evidence="1 2">BLCC-F167</strain>
    </source>
</reference>
<accession>A0ABV4WRW5</accession>
<keyword evidence="2" id="KW-1185">Reference proteome</keyword>
<protein>
    <submittedName>
        <fullName evidence="1">Uncharacterized protein</fullName>
    </submittedName>
</protein>
<organism evidence="1 2">
    <name type="scientific">Floridaenema evergladense BLCC-F167</name>
    <dbReference type="NCBI Taxonomy" id="3153639"/>
    <lineage>
        <taxon>Bacteria</taxon>
        <taxon>Bacillati</taxon>
        <taxon>Cyanobacteriota</taxon>
        <taxon>Cyanophyceae</taxon>
        <taxon>Oscillatoriophycideae</taxon>
        <taxon>Aerosakkonematales</taxon>
        <taxon>Aerosakkonemataceae</taxon>
        <taxon>Floridanema</taxon>
        <taxon>Floridanema evergladense</taxon>
    </lineage>
</organism>
<dbReference type="EMBL" id="JBHFNT010000226">
    <property type="protein sequence ID" value="MFB2837825.1"/>
    <property type="molecule type" value="Genomic_DNA"/>
</dbReference>
<dbReference type="Proteomes" id="UP001576780">
    <property type="component" value="Unassembled WGS sequence"/>
</dbReference>
<dbReference type="RefSeq" id="WP_413280163.1">
    <property type="nucleotide sequence ID" value="NZ_JBHFNT010000226.1"/>
</dbReference>
<evidence type="ECO:0000313" key="1">
    <source>
        <dbReference type="EMBL" id="MFB2837825.1"/>
    </source>
</evidence>
<sequence>MIVSDLLPMLQSLSRADKLRIMQFLVAELAKEEGVTPLESGTAYRVWSPYGSHEAAHKLAKLLEENQETENA</sequence>
<name>A0ABV4WRW5_9CYAN</name>
<evidence type="ECO:0000313" key="2">
    <source>
        <dbReference type="Proteomes" id="UP001576780"/>
    </source>
</evidence>
<proteinExistence type="predicted"/>
<gene>
    <name evidence="1" type="ORF">ACE1CA_25260</name>
</gene>
<comment type="caution">
    <text evidence="1">The sequence shown here is derived from an EMBL/GenBank/DDBJ whole genome shotgun (WGS) entry which is preliminary data.</text>
</comment>